<evidence type="ECO:0000313" key="3">
    <source>
        <dbReference type="Proteomes" id="UP000825381"/>
    </source>
</evidence>
<reference evidence="2 3" key="1">
    <citation type="submission" date="2021-07" db="EMBL/GenBank/DDBJ databases">
        <title>Flavobacterium WSW3-B6 sp.nov, isolated from seaweed.</title>
        <authorList>
            <person name="Muhammad N."/>
            <person name="Ho H."/>
            <person name="Lee Y.-J."/>
            <person name="Nguyen T."/>
            <person name="Ho J."/>
            <person name="Kim S.-G."/>
        </authorList>
    </citation>
    <scope>NUCLEOTIDE SEQUENCE [LARGE SCALE GENOMIC DNA]</scope>
    <source>
        <strain evidence="2 3">WSW3-B6</strain>
    </source>
</reference>
<organism evidence="2 3">
    <name type="scientific">Flavobacterium litorale</name>
    <dbReference type="NCBI Taxonomy" id="2856519"/>
    <lineage>
        <taxon>Bacteria</taxon>
        <taxon>Pseudomonadati</taxon>
        <taxon>Bacteroidota</taxon>
        <taxon>Flavobacteriia</taxon>
        <taxon>Flavobacteriales</taxon>
        <taxon>Flavobacteriaceae</taxon>
        <taxon>Flavobacterium</taxon>
    </lineage>
</organism>
<keyword evidence="1" id="KW-1133">Transmembrane helix</keyword>
<dbReference type="RefSeq" id="WP_220639745.1">
    <property type="nucleotide sequence ID" value="NZ_CP080429.1"/>
</dbReference>
<protein>
    <submittedName>
        <fullName evidence="2">Uncharacterized protein</fullName>
    </submittedName>
</protein>
<keyword evidence="1" id="KW-0812">Transmembrane</keyword>
<gene>
    <name evidence="2" type="ORF">K1I41_07445</name>
</gene>
<dbReference type="EMBL" id="CP080429">
    <property type="protein sequence ID" value="QYJ67400.1"/>
    <property type="molecule type" value="Genomic_DNA"/>
</dbReference>
<dbReference type="Proteomes" id="UP000825381">
    <property type="component" value="Chromosome"/>
</dbReference>
<name>A0ABX8V3M7_9FLAO</name>
<feature type="transmembrane region" description="Helical" evidence="1">
    <location>
        <begin position="133"/>
        <end position="153"/>
    </location>
</feature>
<proteinExistence type="predicted"/>
<keyword evidence="1" id="KW-0472">Membrane</keyword>
<evidence type="ECO:0000256" key="1">
    <source>
        <dbReference type="SAM" id="Phobius"/>
    </source>
</evidence>
<keyword evidence="3" id="KW-1185">Reference proteome</keyword>
<feature type="transmembrane region" description="Helical" evidence="1">
    <location>
        <begin position="62"/>
        <end position="80"/>
    </location>
</feature>
<sequence length="163" mass="18868">MIIPLFLFTVIFLFKNRNSNILKNLPIHIPIFYQSFRAVIEVLFYYTFLAEILPVQATFHGYNYDVLLGISALFIGLYAMQKNASKKLLIAWNIVGIAIVLFAAFIFITSFYAPSVWGTSTKFILREFNQFPFLLLPTFFMPSAIFVHVLSIIQLRKQLNNLQ</sequence>
<evidence type="ECO:0000313" key="2">
    <source>
        <dbReference type="EMBL" id="QYJ67400.1"/>
    </source>
</evidence>
<feature type="transmembrane region" description="Helical" evidence="1">
    <location>
        <begin position="92"/>
        <end position="113"/>
    </location>
</feature>
<accession>A0ABX8V3M7</accession>